<gene>
    <name evidence="2" type="ORF">F4Y42_05855</name>
</gene>
<dbReference type="EMBL" id="VXRG01000050">
    <property type="protein sequence ID" value="MXY92959.1"/>
    <property type="molecule type" value="Genomic_DNA"/>
</dbReference>
<keyword evidence="1" id="KW-0812">Transmembrane</keyword>
<comment type="caution">
    <text evidence="2">The sequence shown here is derived from an EMBL/GenBank/DDBJ whole genome shotgun (WGS) entry which is preliminary data.</text>
</comment>
<protein>
    <recommendedName>
        <fullName evidence="3">Alkaline shock response membrane anchor protein AmaP</fullName>
    </recommendedName>
</protein>
<keyword evidence="1" id="KW-0472">Membrane</keyword>
<keyword evidence="1" id="KW-1133">Transmembrane helix</keyword>
<sequence>MINAFNRIVVVVLWLGLLAALGYTTIFPDRTFSALVGGLSLAQEFLRVQQQANSMNFLIGQVAVGTIAIFIFGSLLWLELWPHRQRGVRMKTIKGSSVELDTNSISRRLTWHLDQLADVITVLPDVKSRGNAVDIQLEVETAPDIDVPMKTDEVVESTRDIIEGDMGLRLGKLDVRMRHLPFEDEWEA</sequence>
<reference evidence="2" key="1">
    <citation type="submission" date="2019-09" db="EMBL/GenBank/DDBJ databases">
        <title>Characterisation of the sponge microbiome using genome-centric metagenomics.</title>
        <authorList>
            <person name="Engelberts J.P."/>
            <person name="Robbins S.J."/>
            <person name="De Goeij J.M."/>
            <person name="Aranda M."/>
            <person name="Bell S.C."/>
            <person name="Webster N.S."/>
        </authorList>
    </citation>
    <scope>NUCLEOTIDE SEQUENCE</scope>
    <source>
        <strain evidence="2">SB0664_bin_27</strain>
    </source>
</reference>
<evidence type="ECO:0000313" key="2">
    <source>
        <dbReference type="EMBL" id="MXY92959.1"/>
    </source>
</evidence>
<feature type="transmembrane region" description="Helical" evidence="1">
    <location>
        <begin position="57"/>
        <end position="81"/>
    </location>
</feature>
<name>A0A6B0YSG6_9CHLR</name>
<proteinExistence type="predicted"/>
<evidence type="ECO:0000256" key="1">
    <source>
        <dbReference type="SAM" id="Phobius"/>
    </source>
</evidence>
<evidence type="ECO:0008006" key="3">
    <source>
        <dbReference type="Google" id="ProtNLM"/>
    </source>
</evidence>
<organism evidence="2">
    <name type="scientific">Caldilineaceae bacterium SB0664_bin_27</name>
    <dbReference type="NCBI Taxonomy" id="2605260"/>
    <lineage>
        <taxon>Bacteria</taxon>
        <taxon>Bacillati</taxon>
        <taxon>Chloroflexota</taxon>
        <taxon>Caldilineae</taxon>
        <taxon>Caldilineales</taxon>
        <taxon>Caldilineaceae</taxon>
    </lineage>
</organism>
<dbReference type="AlphaFoldDB" id="A0A6B0YSG6"/>
<accession>A0A6B0YSG6</accession>